<organism evidence="1 2">
    <name type="scientific">Paraburkholderia sabiae</name>
    <dbReference type="NCBI Taxonomy" id="273251"/>
    <lineage>
        <taxon>Bacteria</taxon>
        <taxon>Pseudomonadati</taxon>
        <taxon>Pseudomonadota</taxon>
        <taxon>Betaproteobacteria</taxon>
        <taxon>Burkholderiales</taxon>
        <taxon>Burkholderiaceae</taxon>
        <taxon>Paraburkholderia</taxon>
    </lineage>
</organism>
<dbReference type="RefSeq" id="WP_201662221.1">
    <property type="nucleotide sequence ID" value="NZ_CAJHCS010000059.1"/>
</dbReference>
<proteinExistence type="predicted"/>
<accession>A0ABU9QRX2</accession>
<name>A0ABU9QRX2_9BURK</name>
<dbReference type="Proteomes" id="UP001494588">
    <property type="component" value="Unassembled WGS sequence"/>
</dbReference>
<reference evidence="1 2" key="1">
    <citation type="submission" date="2024-01" db="EMBL/GenBank/DDBJ databases">
        <title>The diversity of rhizobia nodulating Mimosa spp. in eleven states of Brazil covering several biomes is determined by host plant, location, and edaphic factors.</title>
        <authorList>
            <person name="Rouws L."/>
            <person name="Barauna A."/>
            <person name="Beukes C."/>
            <person name="De Faria S.M."/>
            <person name="Gross E."/>
            <person name="Dos Reis Junior F.B."/>
            <person name="Simon M."/>
            <person name="Maluk M."/>
            <person name="Odee D.W."/>
            <person name="Kenicer G."/>
            <person name="Young J.P.W."/>
            <person name="Reis V.M."/>
            <person name="Zilli J."/>
            <person name="James E.K."/>
        </authorList>
    </citation>
    <scope>NUCLEOTIDE SEQUENCE [LARGE SCALE GENOMIC DNA]</scope>
    <source>
        <strain evidence="1 2">JPY77</strain>
    </source>
</reference>
<keyword evidence="2" id="KW-1185">Reference proteome</keyword>
<gene>
    <name evidence="1" type="ORF">V4C55_41830</name>
</gene>
<evidence type="ECO:0008006" key="3">
    <source>
        <dbReference type="Google" id="ProtNLM"/>
    </source>
</evidence>
<sequence length="72" mass="7957">MQSEIYRGYVLWGHAILEQPASPERKRYAASGTVTKAGKFAEASGILGIADSEMNAEHIGLEWARAWVDNHL</sequence>
<evidence type="ECO:0000313" key="1">
    <source>
        <dbReference type="EMBL" id="MEM5292237.1"/>
    </source>
</evidence>
<protein>
    <recommendedName>
        <fullName evidence="3">Transposase</fullName>
    </recommendedName>
</protein>
<dbReference type="EMBL" id="JAZHGC010000077">
    <property type="protein sequence ID" value="MEM5292237.1"/>
    <property type="molecule type" value="Genomic_DNA"/>
</dbReference>
<evidence type="ECO:0000313" key="2">
    <source>
        <dbReference type="Proteomes" id="UP001494588"/>
    </source>
</evidence>
<comment type="caution">
    <text evidence="1">The sequence shown here is derived from an EMBL/GenBank/DDBJ whole genome shotgun (WGS) entry which is preliminary data.</text>
</comment>